<accession>A0A0P1B8U8</accession>
<keyword evidence="2" id="KW-1185">Reference proteome</keyword>
<protein>
    <submittedName>
        <fullName evidence="1">Uncharacterized protein</fullName>
    </submittedName>
</protein>
<evidence type="ECO:0000313" key="2">
    <source>
        <dbReference type="Proteomes" id="UP000054845"/>
    </source>
</evidence>
<evidence type="ECO:0000313" key="1">
    <source>
        <dbReference type="EMBL" id="CEH12381.1"/>
    </source>
</evidence>
<sequence length="64" mass="7059">MLSISCSVDVITTSSGHLAKAGIERDVQTCEQTNALQVPEPRQMEQENGGVFVWKRKVTLRDAV</sequence>
<dbReference type="Proteomes" id="UP000054845">
    <property type="component" value="Unassembled WGS sequence"/>
</dbReference>
<proteinExistence type="predicted"/>
<organism evidence="1 2">
    <name type="scientific">Ceraceosorus bombacis</name>
    <dbReference type="NCBI Taxonomy" id="401625"/>
    <lineage>
        <taxon>Eukaryota</taxon>
        <taxon>Fungi</taxon>
        <taxon>Dikarya</taxon>
        <taxon>Basidiomycota</taxon>
        <taxon>Ustilaginomycotina</taxon>
        <taxon>Exobasidiomycetes</taxon>
        <taxon>Ceraceosorales</taxon>
        <taxon>Ceraceosoraceae</taxon>
        <taxon>Ceraceosorus</taxon>
    </lineage>
</organism>
<dbReference type="EMBL" id="CCYA01000149">
    <property type="protein sequence ID" value="CEH12381.1"/>
    <property type="molecule type" value="Genomic_DNA"/>
</dbReference>
<dbReference type="AlphaFoldDB" id="A0A0P1B8U8"/>
<reference evidence="1 2" key="1">
    <citation type="submission" date="2014-09" db="EMBL/GenBank/DDBJ databases">
        <authorList>
            <person name="Magalhaes I.L.F."/>
            <person name="Oliveira U."/>
            <person name="Santos F.R."/>
            <person name="Vidigal T.H.D.A."/>
            <person name="Brescovit A.D."/>
            <person name="Santos A.J."/>
        </authorList>
    </citation>
    <scope>NUCLEOTIDE SEQUENCE [LARGE SCALE GENOMIC DNA]</scope>
</reference>
<name>A0A0P1B8U8_9BASI</name>